<accession>A0A4Y2MSF9</accession>
<gene>
    <name evidence="1" type="ORF">AVEN_114280_1</name>
</gene>
<dbReference type="AlphaFoldDB" id="A0A4Y2MSF9"/>
<dbReference type="EMBL" id="BGPR01007861">
    <property type="protein sequence ID" value="GBN30065.1"/>
    <property type="molecule type" value="Genomic_DNA"/>
</dbReference>
<name>A0A4Y2MSF9_ARAVE</name>
<keyword evidence="2" id="KW-1185">Reference proteome</keyword>
<evidence type="ECO:0000313" key="2">
    <source>
        <dbReference type="Proteomes" id="UP000499080"/>
    </source>
</evidence>
<reference evidence="1 2" key="1">
    <citation type="journal article" date="2019" name="Sci. Rep.">
        <title>Orb-weaving spider Araneus ventricosus genome elucidates the spidroin gene catalogue.</title>
        <authorList>
            <person name="Kono N."/>
            <person name="Nakamura H."/>
            <person name="Ohtoshi R."/>
            <person name="Moran D.A.P."/>
            <person name="Shinohara A."/>
            <person name="Yoshida Y."/>
            <person name="Fujiwara M."/>
            <person name="Mori M."/>
            <person name="Tomita M."/>
            <person name="Arakawa K."/>
        </authorList>
    </citation>
    <scope>NUCLEOTIDE SEQUENCE [LARGE SCALE GENOMIC DNA]</scope>
</reference>
<organism evidence="1 2">
    <name type="scientific">Araneus ventricosus</name>
    <name type="common">Orbweaver spider</name>
    <name type="synonym">Epeira ventricosa</name>
    <dbReference type="NCBI Taxonomy" id="182803"/>
    <lineage>
        <taxon>Eukaryota</taxon>
        <taxon>Metazoa</taxon>
        <taxon>Ecdysozoa</taxon>
        <taxon>Arthropoda</taxon>
        <taxon>Chelicerata</taxon>
        <taxon>Arachnida</taxon>
        <taxon>Araneae</taxon>
        <taxon>Araneomorphae</taxon>
        <taxon>Entelegynae</taxon>
        <taxon>Araneoidea</taxon>
        <taxon>Araneidae</taxon>
        <taxon>Araneus</taxon>
    </lineage>
</organism>
<evidence type="ECO:0000313" key="1">
    <source>
        <dbReference type="EMBL" id="GBN30065.1"/>
    </source>
</evidence>
<protein>
    <submittedName>
        <fullName evidence="1">Uncharacterized protein</fullName>
    </submittedName>
</protein>
<comment type="caution">
    <text evidence="1">The sequence shown here is derived from an EMBL/GenBank/DDBJ whole genome shotgun (WGS) entry which is preliminary data.</text>
</comment>
<proteinExistence type="predicted"/>
<sequence length="124" mass="14722">MDTHCVPLLCALFNKNTPPTHYYHPIIENGPGYYQNLLPNFNFPKDINGREFSEIYFCRILPNNERVERDWLQYSVENNSACCKIFNDFSNLKLSSSGFKDRNHLREHLKLQEKSKMHFQMAFT</sequence>
<dbReference type="Proteomes" id="UP000499080">
    <property type="component" value="Unassembled WGS sequence"/>
</dbReference>